<dbReference type="SUPFAM" id="SSF52540">
    <property type="entry name" value="P-loop containing nucleoside triphosphate hydrolases"/>
    <property type="match status" value="1"/>
</dbReference>
<evidence type="ECO:0000259" key="1">
    <source>
        <dbReference type="Pfam" id="PF13614"/>
    </source>
</evidence>
<keyword evidence="3" id="KW-1185">Reference proteome</keyword>
<dbReference type="PRINTS" id="PR00091">
    <property type="entry name" value="NITROGNASEII"/>
</dbReference>
<feature type="domain" description="AAA" evidence="1">
    <location>
        <begin position="3"/>
        <end position="175"/>
    </location>
</feature>
<sequence>MLIVTFAHHKGGTGKTTSCLNIAGFLHESGKRVLVIDCDPQANATSGLGIDPCSVRLSMYDVFMSYAGDYAPVGLTDIITNTKSGIFLAPSSLDLVGAEPYLYGITDRAMILEDAISKIHSEYDYILIDTPPSMGQFVLNGLVAADRVFVTFDSGIFALKGAEALSAIMGDVEAYLGEKVVADVAVLTRWDSAPVISLSDEGFIARLKQLFFGKADLAGREVEPKRLSAFKNDVKKSFDTVYTVPFDTNVQIAQVNGLPLAQFAPQCEAARVYREIAEMINS</sequence>
<gene>
    <name evidence="2" type="ORF">OU421_05485</name>
</gene>
<dbReference type="CDD" id="cd02042">
    <property type="entry name" value="ParAB_family"/>
    <property type="match status" value="1"/>
</dbReference>
<dbReference type="Pfam" id="PF13614">
    <property type="entry name" value="AAA_31"/>
    <property type="match status" value="1"/>
</dbReference>
<dbReference type="InterPro" id="IPR025669">
    <property type="entry name" value="AAA_dom"/>
</dbReference>
<dbReference type="KEGG" id="mou:OU421_05485"/>
<dbReference type="PANTHER" id="PTHR13696:SF52">
    <property type="entry name" value="PARA FAMILY PROTEIN CT_582"/>
    <property type="match status" value="1"/>
</dbReference>
<protein>
    <submittedName>
        <fullName evidence="2">AAA family ATPase</fullName>
    </submittedName>
</protein>
<evidence type="ECO:0000313" key="3">
    <source>
        <dbReference type="Proteomes" id="UP001163096"/>
    </source>
</evidence>
<dbReference type="Gene3D" id="3.40.50.300">
    <property type="entry name" value="P-loop containing nucleotide triphosphate hydrolases"/>
    <property type="match status" value="1"/>
</dbReference>
<dbReference type="AlphaFoldDB" id="A0A9X9S6V9"/>
<evidence type="ECO:0000313" key="2">
    <source>
        <dbReference type="EMBL" id="WAI02571.1"/>
    </source>
</evidence>
<dbReference type="InterPro" id="IPR027417">
    <property type="entry name" value="P-loop_NTPase"/>
</dbReference>
<dbReference type="EMBL" id="CP113361">
    <property type="protein sequence ID" value="WAI02571.1"/>
    <property type="molecule type" value="Genomic_DNA"/>
</dbReference>
<proteinExistence type="predicted"/>
<organism evidence="2 3">
    <name type="scientific">Methanogenium organophilum</name>
    <dbReference type="NCBI Taxonomy" id="2199"/>
    <lineage>
        <taxon>Archaea</taxon>
        <taxon>Methanobacteriati</taxon>
        <taxon>Methanobacteriota</taxon>
        <taxon>Stenosarchaea group</taxon>
        <taxon>Methanomicrobia</taxon>
        <taxon>Methanomicrobiales</taxon>
        <taxon>Methanomicrobiaceae</taxon>
        <taxon>Methanogenium</taxon>
    </lineage>
</organism>
<reference evidence="2" key="1">
    <citation type="submission" date="2022-11" db="EMBL/GenBank/DDBJ databases">
        <title>Complete genome sequence of Methanogenium organophilum DSM 3596.</title>
        <authorList>
            <person name="Chen S.-C."/>
            <person name="Lai S.-J."/>
            <person name="You Y.-T."/>
        </authorList>
    </citation>
    <scope>NUCLEOTIDE SEQUENCE</scope>
    <source>
        <strain evidence="2">DSM 3596</strain>
    </source>
</reference>
<accession>A0A9X9S6V9</accession>
<dbReference type="Proteomes" id="UP001163096">
    <property type="component" value="Chromosome"/>
</dbReference>
<name>A0A9X9S6V9_METOG</name>
<dbReference type="InterPro" id="IPR050678">
    <property type="entry name" value="DNA_Partitioning_ATPase"/>
</dbReference>
<dbReference type="PANTHER" id="PTHR13696">
    <property type="entry name" value="P-LOOP CONTAINING NUCLEOSIDE TRIPHOSPHATE HYDROLASE"/>
    <property type="match status" value="1"/>
</dbReference>